<evidence type="ECO:0000313" key="2">
    <source>
        <dbReference type="EMBL" id="KAJ7079749.1"/>
    </source>
</evidence>
<accession>A0AAD6TYH4</accession>
<evidence type="ECO:0000313" key="3">
    <source>
        <dbReference type="Proteomes" id="UP001222325"/>
    </source>
</evidence>
<feature type="compositionally biased region" description="Basic and acidic residues" evidence="1">
    <location>
        <begin position="13"/>
        <end position="23"/>
    </location>
</feature>
<reference evidence="2" key="1">
    <citation type="submission" date="2023-03" db="EMBL/GenBank/DDBJ databases">
        <title>Massive genome expansion in bonnet fungi (Mycena s.s.) driven by repeated elements and novel gene families across ecological guilds.</title>
        <authorList>
            <consortium name="Lawrence Berkeley National Laboratory"/>
            <person name="Harder C.B."/>
            <person name="Miyauchi S."/>
            <person name="Viragh M."/>
            <person name="Kuo A."/>
            <person name="Thoen E."/>
            <person name="Andreopoulos B."/>
            <person name="Lu D."/>
            <person name="Skrede I."/>
            <person name="Drula E."/>
            <person name="Henrissat B."/>
            <person name="Morin E."/>
            <person name="Kohler A."/>
            <person name="Barry K."/>
            <person name="LaButti K."/>
            <person name="Morin E."/>
            <person name="Salamov A."/>
            <person name="Lipzen A."/>
            <person name="Mereny Z."/>
            <person name="Hegedus B."/>
            <person name="Baldrian P."/>
            <person name="Stursova M."/>
            <person name="Weitz H."/>
            <person name="Taylor A."/>
            <person name="Grigoriev I.V."/>
            <person name="Nagy L.G."/>
            <person name="Martin F."/>
            <person name="Kauserud H."/>
        </authorList>
    </citation>
    <scope>NUCLEOTIDE SEQUENCE</scope>
    <source>
        <strain evidence="2">CBHHK173m</strain>
    </source>
</reference>
<dbReference type="Proteomes" id="UP001222325">
    <property type="component" value="Unassembled WGS sequence"/>
</dbReference>
<dbReference type="EMBL" id="JARJCN010000058">
    <property type="protein sequence ID" value="KAJ7079749.1"/>
    <property type="molecule type" value="Genomic_DNA"/>
</dbReference>
<dbReference type="AlphaFoldDB" id="A0AAD6TYH4"/>
<comment type="caution">
    <text evidence="2">The sequence shown here is derived from an EMBL/GenBank/DDBJ whole genome shotgun (WGS) entry which is preliminary data.</text>
</comment>
<feature type="region of interest" description="Disordered" evidence="1">
    <location>
        <begin position="1"/>
        <end position="23"/>
    </location>
</feature>
<keyword evidence="3" id="KW-1185">Reference proteome</keyword>
<sequence>MKQPRRFWKTRMNSRESRNPGRRDRLTWNGNAFICPADIDGFRYDARDTTAAAPLADEDDFRITDAYLHFEPTRVSRHEVEILDIARKAKPKGTAKRFEMIETPCRIIELDADVFLEGVSFTDDNHDASEWEDIADFYLSDDDESLDGANEYSLVKLDNEQGRVQRHTEASGARRKAYADVLRAGVGG</sequence>
<evidence type="ECO:0000256" key="1">
    <source>
        <dbReference type="SAM" id="MobiDB-lite"/>
    </source>
</evidence>
<organism evidence="2 3">
    <name type="scientific">Mycena belliarum</name>
    <dbReference type="NCBI Taxonomy" id="1033014"/>
    <lineage>
        <taxon>Eukaryota</taxon>
        <taxon>Fungi</taxon>
        <taxon>Dikarya</taxon>
        <taxon>Basidiomycota</taxon>
        <taxon>Agaricomycotina</taxon>
        <taxon>Agaricomycetes</taxon>
        <taxon>Agaricomycetidae</taxon>
        <taxon>Agaricales</taxon>
        <taxon>Marasmiineae</taxon>
        <taxon>Mycenaceae</taxon>
        <taxon>Mycena</taxon>
    </lineage>
</organism>
<name>A0AAD6TYH4_9AGAR</name>
<proteinExistence type="predicted"/>
<gene>
    <name evidence="2" type="ORF">B0H15DRAFT_857912</name>
</gene>
<protein>
    <submittedName>
        <fullName evidence="2">Uncharacterized protein</fullName>
    </submittedName>
</protein>